<reference evidence="2 3" key="1">
    <citation type="submission" date="2019-07" db="EMBL/GenBank/DDBJ databases">
        <authorList>
            <person name="Kim J."/>
        </authorList>
    </citation>
    <scope>NUCLEOTIDE SEQUENCE [LARGE SCALE GENOMIC DNA]</scope>
    <source>
        <strain evidence="2 3">N4</strain>
    </source>
</reference>
<protein>
    <submittedName>
        <fullName evidence="2">ABC transporter substrate-binding protein</fullName>
    </submittedName>
</protein>
<dbReference type="SUPFAM" id="SSF53822">
    <property type="entry name" value="Periplasmic binding protein-like I"/>
    <property type="match status" value="1"/>
</dbReference>
<dbReference type="PROSITE" id="PS51257">
    <property type="entry name" value="PROKAR_LIPOPROTEIN"/>
    <property type="match status" value="1"/>
</dbReference>
<feature type="signal peptide" evidence="1">
    <location>
        <begin position="1"/>
        <end position="24"/>
    </location>
</feature>
<gene>
    <name evidence="2" type="ORF">FPZ44_16055</name>
</gene>
<dbReference type="InterPro" id="IPR007487">
    <property type="entry name" value="ABC_transpt-TYRBP-like"/>
</dbReference>
<dbReference type="EMBL" id="VNJK01000001">
    <property type="protein sequence ID" value="TVX94433.1"/>
    <property type="molecule type" value="Genomic_DNA"/>
</dbReference>
<dbReference type="Gene3D" id="3.40.50.2300">
    <property type="match status" value="2"/>
</dbReference>
<accession>A0A559J3I8</accession>
<keyword evidence="3" id="KW-1185">Reference proteome</keyword>
<dbReference type="RefSeq" id="WP_144991538.1">
    <property type="nucleotide sequence ID" value="NZ_VNJK01000001.1"/>
</dbReference>
<sequence length="344" mass="36375">MKNKRLTGWAVCAAILLLLTTACGEKGKDAASGQQQSGAKNSDKVSIGITQIVQHTSLDEARKGFVQALKDNGYEEGVNLEIDYKDAQNDINNTSTIAQKFASDNKDLVLAISTPSAQAAAQQIKDVPILFTAVTDPVGGQLVSSMEQPGGNVTGTTDLHPEAISTLMEFVKTSIPDAKAVGIIANEGEQNTVTNITQAKEALEKQGLEVVVAPITNSSEVKQAAESLIGKVQAVYVPSDNTVVSSLSTVVAVANEHDIPLFVAEKDSVKNGGVASFGFEYYDIGYATGEMAVDILKNGKKPADIPVQVPKELDLALNMKSAAEQGFTVTDDMKKSVKEGNLFE</sequence>
<organism evidence="2 3">
    <name type="scientific">Paenibacillus agilis</name>
    <dbReference type="NCBI Taxonomy" id="3020863"/>
    <lineage>
        <taxon>Bacteria</taxon>
        <taxon>Bacillati</taxon>
        <taxon>Bacillota</taxon>
        <taxon>Bacilli</taxon>
        <taxon>Bacillales</taxon>
        <taxon>Paenibacillaceae</taxon>
        <taxon>Paenibacillus</taxon>
    </lineage>
</organism>
<proteinExistence type="predicted"/>
<dbReference type="OrthoDB" id="9776955at2"/>
<dbReference type="PANTHER" id="PTHR35271">
    <property type="entry name" value="ABC TRANSPORTER, SUBSTRATE-BINDING LIPOPROTEIN-RELATED"/>
    <property type="match status" value="1"/>
</dbReference>
<keyword evidence="1" id="KW-0732">Signal</keyword>
<name>A0A559J3I8_9BACL</name>
<evidence type="ECO:0000313" key="3">
    <source>
        <dbReference type="Proteomes" id="UP000318102"/>
    </source>
</evidence>
<evidence type="ECO:0000256" key="1">
    <source>
        <dbReference type="SAM" id="SignalP"/>
    </source>
</evidence>
<evidence type="ECO:0000313" key="2">
    <source>
        <dbReference type="EMBL" id="TVX94433.1"/>
    </source>
</evidence>
<dbReference type="PANTHER" id="PTHR35271:SF1">
    <property type="entry name" value="ABC TRANSPORTER, SUBSTRATE-BINDING LIPOPROTEIN"/>
    <property type="match status" value="1"/>
</dbReference>
<dbReference type="CDD" id="cd06325">
    <property type="entry name" value="PBP1_ABC_unchar_transporter"/>
    <property type="match status" value="1"/>
</dbReference>
<dbReference type="Pfam" id="PF04392">
    <property type="entry name" value="ABC_sub_bind"/>
    <property type="match status" value="1"/>
</dbReference>
<dbReference type="InterPro" id="IPR028082">
    <property type="entry name" value="Peripla_BP_I"/>
</dbReference>
<dbReference type="Proteomes" id="UP000318102">
    <property type="component" value="Unassembled WGS sequence"/>
</dbReference>
<comment type="caution">
    <text evidence="2">The sequence shown here is derived from an EMBL/GenBank/DDBJ whole genome shotgun (WGS) entry which is preliminary data.</text>
</comment>
<dbReference type="AlphaFoldDB" id="A0A559J3I8"/>
<feature type="chain" id="PRO_5038774434" evidence="1">
    <location>
        <begin position="25"/>
        <end position="344"/>
    </location>
</feature>